<reference evidence="1 2" key="1">
    <citation type="submission" date="2016-03" db="EMBL/GenBank/DDBJ databases">
        <title>Cyphomyrmex costatus WGS genome.</title>
        <authorList>
            <person name="Nygaard S."/>
            <person name="Hu H."/>
            <person name="Boomsma J."/>
            <person name="Zhang G."/>
        </authorList>
    </citation>
    <scope>NUCLEOTIDE SEQUENCE [LARGE SCALE GENOMIC DNA]</scope>
    <source>
        <strain evidence="1">MS0001</strain>
        <tissue evidence="1">Whole body</tissue>
    </source>
</reference>
<accession>A0A151IQC4</accession>
<name>A0A151IQC4_9HYME</name>
<dbReference type="Proteomes" id="UP000078542">
    <property type="component" value="Unassembled WGS sequence"/>
</dbReference>
<gene>
    <name evidence="1" type="ORF">ALC62_00784</name>
</gene>
<proteinExistence type="predicted"/>
<evidence type="ECO:0000313" key="1">
    <source>
        <dbReference type="EMBL" id="KYN08233.1"/>
    </source>
</evidence>
<dbReference type="AlphaFoldDB" id="A0A151IQC4"/>
<organism evidence="1 2">
    <name type="scientific">Cyphomyrmex costatus</name>
    <dbReference type="NCBI Taxonomy" id="456900"/>
    <lineage>
        <taxon>Eukaryota</taxon>
        <taxon>Metazoa</taxon>
        <taxon>Ecdysozoa</taxon>
        <taxon>Arthropoda</taxon>
        <taxon>Hexapoda</taxon>
        <taxon>Insecta</taxon>
        <taxon>Pterygota</taxon>
        <taxon>Neoptera</taxon>
        <taxon>Endopterygota</taxon>
        <taxon>Hymenoptera</taxon>
        <taxon>Apocrita</taxon>
        <taxon>Aculeata</taxon>
        <taxon>Formicoidea</taxon>
        <taxon>Formicidae</taxon>
        <taxon>Myrmicinae</taxon>
        <taxon>Cyphomyrmex</taxon>
    </lineage>
</organism>
<keyword evidence="2" id="KW-1185">Reference proteome</keyword>
<evidence type="ECO:0000313" key="2">
    <source>
        <dbReference type="Proteomes" id="UP000078542"/>
    </source>
</evidence>
<sequence length="255" mass="29451">MFVVASDRLHSLTSAELEYVPKVILLRECEQYIDQLWDRLREHIRADSEVQRYRRCLKHYNLPSQETHVDGPAPLIKNCGEYLSDGDYELGLTMFETYNTIPNVNESNDKFYFGNDDEEITIPKALRANYNTMRCEIVCAYRINFYKPNNIGSLLGFSKRVLEPRKWHRSDASVNIMTVNIVRVECNLTASAYSSGNSVHTIHEFSPQVPLGYKVSERPTQIIYLPIVARSVTDLTIRVVDQNGRPIDFRGRRSP</sequence>
<dbReference type="EMBL" id="KQ976800">
    <property type="protein sequence ID" value="KYN08233.1"/>
    <property type="molecule type" value="Genomic_DNA"/>
</dbReference>
<protein>
    <submittedName>
        <fullName evidence="1">Uncharacterized protein</fullName>
    </submittedName>
</protein>